<dbReference type="Pfam" id="PF08284">
    <property type="entry name" value="RVP_2"/>
    <property type="match status" value="1"/>
</dbReference>
<evidence type="ECO:0000313" key="3">
    <source>
        <dbReference type="Proteomes" id="UP001151760"/>
    </source>
</evidence>
<comment type="caution">
    <text evidence="2">The sequence shown here is derived from an EMBL/GenBank/DDBJ whole genome shotgun (WGS) entry which is preliminary data.</text>
</comment>
<reference evidence="2" key="2">
    <citation type="submission" date="2022-01" db="EMBL/GenBank/DDBJ databases">
        <authorList>
            <person name="Yamashiro T."/>
            <person name="Shiraishi A."/>
            <person name="Satake H."/>
            <person name="Nakayama K."/>
        </authorList>
    </citation>
    <scope>NUCLEOTIDE SEQUENCE</scope>
</reference>
<keyword evidence="3" id="KW-1185">Reference proteome</keyword>
<reference evidence="2" key="1">
    <citation type="journal article" date="2022" name="Int. J. Mol. Sci.">
        <title>Draft Genome of Tanacetum Coccineum: Genomic Comparison of Closely Related Tanacetum-Family Plants.</title>
        <authorList>
            <person name="Yamashiro T."/>
            <person name="Shiraishi A."/>
            <person name="Nakayama K."/>
            <person name="Satake H."/>
        </authorList>
    </citation>
    <scope>NUCLEOTIDE SEQUENCE</scope>
</reference>
<keyword evidence="2" id="KW-0808">Transferase</keyword>
<gene>
    <name evidence="2" type="ORF">Tco_1124394</name>
</gene>
<evidence type="ECO:0000256" key="1">
    <source>
        <dbReference type="SAM" id="MobiDB-lite"/>
    </source>
</evidence>
<dbReference type="PROSITE" id="PS00141">
    <property type="entry name" value="ASP_PROTEASE"/>
    <property type="match status" value="1"/>
</dbReference>
<keyword evidence="2" id="KW-0695">RNA-directed DNA polymerase</keyword>
<feature type="region of interest" description="Disordered" evidence="1">
    <location>
        <begin position="99"/>
        <end position="134"/>
    </location>
</feature>
<dbReference type="GO" id="GO:0003964">
    <property type="term" value="F:RNA-directed DNA polymerase activity"/>
    <property type="evidence" value="ECO:0007669"/>
    <property type="project" value="UniProtKB-KW"/>
</dbReference>
<feature type="compositionally biased region" description="Low complexity" evidence="1">
    <location>
        <begin position="124"/>
        <end position="134"/>
    </location>
</feature>
<evidence type="ECO:0000313" key="2">
    <source>
        <dbReference type="EMBL" id="GJU07964.1"/>
    </source>
</evidence>
<dbReference type="InterPro" id="IPR001969">
    <property type="entry name" value="Aspartic_peptidase_AS"/>
</dbReference>
<name>A0ABQ5J9Z0_9ASTR</name>
<sequence length="222" mass="24927">MNEFMAKHEPWSRWDGSRVMASRSVLEPVVWSPGGCWSRGLYFVALMCEWTTASMGIKLMLAMIIRVVDVTSSQPATIDHAVHMAYQLMGQIIQDKADEVHEGEKRKGEGDRGGRSDNRRDYNNRQNQRRANVGAMTNVVANDNEVYLKWKMQDTKHNGDAGSTQDPKVVTGTFLLNNRYATALFDSGADKSFVSTNFSTLIDIKPVELDTSYEVELVDGKV</sequence>
<dbReference type="Proteomes" id="UP001151760">
    <property type="component" value="Unassembled WGS sequence"/>
</dbReference>
<keyword evidence="2" id="KW-0548">Nucleotidyltransferase</keyword>
<accession>A0ABQ5J9Z0</accession>
<proteinExistence type="predicted"/>
<protein>
    <submittedName>
        <fullName evidence="2">Reverse transcriptase domain-containing protein</fullName>
    </submittedName>
</protein>
<dbReference type="CDD" id="cd00303">
    <property type="entry name" value="retropepsin_like"/>
    <property type="match status" value="1"/>
</dbReference>
<feature type="compositionally biased region" description="Basic and acidic residues" evidence="1">
    <location>
        <begin position="99"/>
        <end position="123"/>
    </location>
</feature>
<organism evidence="2 3">
    <name type="scientific">Tanacetum coccineum</name>
    <dbReference type="NCBI Taxonomy" id="301880"/>
    <lineage>
        <taxon>Eukaryota</taxon>
        <taxon>Viridiplantae</taxon>
        <taxon>Streptophyta</taxon>
        <taxon>Embryophyta</taxon>
        <taxon>Tracheophyta</taxon>
        <taxon>Spermatophyta</taxon>
        <taxon>Magnoliopsida</taxon>
        <taxon>eudicotyledons</taxon>
        <taxon>Gunneridae</taxon>
        <taxon>Pentapetalae</taxon>
        <taxon>asterids</taxon>
        <taxon>campanulids</taxon>
        <taxon>Asterales</taxon>
        <taxon>Asteraceae</taxon>
        <taxon>Asteroideae</taxon>
        <taxon>Anthemideae</taxon>
        <taxon>Anthemidinae</taxon>
        <taxon>Tanacetum</taxon>
    </lineage>
</organism>
<dbReference type="EMBL" id="BQNB010021589">
    <property type="protein sequence ID" value="GJU07964.1"/>
    <property type="molecule type" value="Genomic_DNA"/>
</dbReference>